<reference evidence="1" key="1">
    <citation type="journal article" date="2015" name="Nature">
        <title>Complex archaea that bridge the gap between prokaryotes and eukaryotes.</title>
        <authorList>
            <person name="Spang A."/>
            <person name="Saw J.H."/>
            <person name="Jorgensen S.L."/>
            <person name="Zaremba-Niedzwiedzka K."/>
            <person name="Martijn J."/>
            <person name="Lind A.E."/>
            <person name="van Eijk R."/>
            <person name="Schleper C."/>
            <person name="Guy L."/>
            <person name="Ettema T.J."/>
        </authorList>
    </citation>
    <scope>NUCLEOTIDE SEQUENCE</scope>
</reference>
<name>A0A0F9RQ77_9ZZZZ</name>
<organism evidence="1">
    <name type="scientific">marine sediment metagenome</name>
    <dbReference type="NCBI Taxonomy" id="412755"/>
    <lineage>
        <taxon>unclassified sequences</taxon>
        <taxon>metagenomes</taxon>
        <taxon>ecological metagenomes</taxon>
    </lineage>
</organism>
<gene>
    <name evidence="1" type="ORF">LCGC14_0867640</name>
</gene>
<protein>
    <submittedName>
        <fullName evidence="1">Uncharacterized protein</fullName>
    </submittedName>
</protein>
<dbReference type="AlphaFoldDB" id="A0A0F9RQ77"/>
<sequence length="72" mass="8509">MENGLIWLNKMKGMFIIKDKETGEIIQEIHPWALFVLLTYHGEFELSCDEIDIFIDEILIPMPEGMNLKWKV</sequence>
<proteinExistence type="predicted"/>
<comment type="caution">
    <text evidence="1">The sequence shown here is derived from an EMBL/GenBank/DDBJ whole genome shotgun (WGS) entry which is preliminary data.</text>
</comment>
<accession>A0A0F9RQ77</accession>
<dbReference type="EMBL" id="LAZR01002664">
    <property type="protein sequence ID" value="KKN27146.1"/>
    <property type="molecule type" value="Genomic_DNA"/>
</dbReference>
<evidence type="ECO:0000313" key="1">
    <source>
        <dbReference type="EMBL" id="KKN27146.1"/>
    </source>
</evidence>